<dbReference type="EMBL" id="NTKD01000009">
    <property type="protein sequence ID" value="PDH40732.1"/>
    <property type="molecule type" value="Genomic_DNA"/>
</dbReference>
<dbReference type="AlphaFoldDB" id="A0A2A5WW66"/>
<feature type="region of interest" description="Disordered" evidence="1">
    <location>
        <begin position="1"/>
        <end position="25"/>
    </location>
</feature>
<name>A0A2A5WW66_9GAMM</name>
<accession>A0A2A5WW66</accession>
<organism evidence="2 3">
    <name type="scientific">OM182 bacterium MED-G24</name>
    <dbReference type="NCBI Taxonomy" id="1986255"/>
    <lineage>
        <taxon>Bacteria</taxon>
        <taxon>Pseudomonadati</taxon>
        <taxon>Pseudomonadota</taxon>
        <taxon>Gammaproteobacteria</taxon>
        <taxon>OMG group</taxon>
        <taxon>OM182 clade</taxon>
    </lineage>
</organism>
<proteinExistence type="predicted"/>
<dbReference type="GO" id="GO:0004721">
    <property type="term" value="F:phosphoprotein phosphatase activity"/>
    <property type="evidence" value="ECO:0007669"/>
    <property type="project" value="InterPro"/>
</dbReference>
<protein>
    <recommendedName>
        <fullName evidence="4">Tyrosine-protein phosphatase</fullName>
    </recommendedName>
</protein>
<dbReference type="InterPro" id="IPR029021">
    <property type="entry name" value="Prot-tyrosine_phosphatase-like"/>
</dbReference>
<dbReference type="Proteomes" id="UP000219327">
    <property type="component" value="Unassembled WGS sequence"/>
</dbReference>
<dbReference type="Gene3D" id="3.90.190.10">
    <property type="entry name" value="Protein tyrosine phosphatase superfamily"/>
    <property type="match status" value="1"/>
</dbReference>
<dbReference type="Pfam" id="PF13350">
    <property type="entry name" value="Y_phosphatase3"/>
    <property type="match status" value="1"/>
</dbReference>
<evidence type="ECO:0000256" key="1">
    <source>
        <dbReference type="SAM" id="MobiDB-lite"/>
    </source>
</evidence>
<comment type="caution">
    <text evidence="2">The sequence shown here is derived from an EMBL/GenBank/DDBJ whole genome shotgun (WGS) entry which is preliminary data.</text>
</comment>
<dbReference type="InterPro" id="IPR026893">
    <property type="entry name" value="Tyr/Ser_Pase_IphP-type"/>
</dbReference>
<reference evidence="2 3" key="1">
    <citation type="submission" date="2017-08" db="EMBL/GenBank/DDBJ databases">
        <title>Fine stratification of microbial communities through a metagenomic profile of the photic zone.</title>
        <authorList>
            <person name="Haro-Moreno J.M."/>
            <person name="Lopez-Perez M."/>
            <person name="De La Torre J."/>
            <person name="Picazo A."/>
            <person name="Camacho A."/>
            <person name="Rodriguez-Valera F."/>
        </authorList>
    </citation>
    <scope>NUCLEOTIDE SEQUENCE [LARGE SCALE GENOMIC DNA]</scope>
    <source>
        <strain evidence="2">MED-G24</strain>
    </source>
</reference>
<evidence type="ECO:0000313" key="2">
    <source>
        <dbReference type="EMBL" id="PDH40732.1"/>
    </source>
</evidence>
<feature type="non-terminal residue" evidence="2">
    <location>
        <position position="117"/>
    </location>
</feature>
<sequence length="117" mass="13537">MTSKTPEMTSQLDHPDRALPLSSIENARDLGGYRTADGRRTKFGAFIRTADMHQVSDADRFEMKERGVTMVIDLRMQRERDDKPNLFSHGDDLTFRVHDFWGDRFDTYRSPDRSAAP</sequence>
<dbReference type="SUPFAM" id="SSF52799">
    <property type="entry name" value="(Phosphotyrosine protein) phosphatases II"/>
    <property type="match status" value="1"/>
</dbReference>
<feature type="compositionally biased region" description="Polar residues" evidence="1">
    <location>
        <begin position="1"/>
        <end position="12"/>
    </location>
</feature>
<evidence type="ECO:0000313" key="3">
    <source>
        <dbReference type="Proteomes" id="UP000219327"/>
    </source>
</evidence>
<gene>
    <name evidence="2" type="ORF">CNE99_03140</name>
</gene>
<evidence type="ECO:0008006" key="4">
    <source>
        <dbReference type="Google" id="ProtNLM"/>
    </source>
</evidence>